<dbReference type="InterPro" id="IPR050452">
    <property type="entry name" value="Metacaspase"/>
</dbReference>
<dbReference type="InterPro" id="IPR011600">
    <property type="entry name" value="Pept_C14_caspase"/>
</dbReference>
<dbReference type="AlphaFoldDB" id="A0A0D1ZMG5"/>
<proteinExistence type="inferred from homology"/>
<gene>
    <name evidence="3" type="ORF">PV10_02840</name>
</gene>
<sequence>MSNRRKCLLIGINYLGSKHQLQGCIDDVMNMTEFLASRNYPRHPLSMVTMTDSPQTAPTSPYYPSGHNILAAMDWLVSEPGCMLFLHYSGHGGQVPGQRETGFDDTIVPVDFESMGMIDSGTLHRHLVSALAPACTLVILFDCCHSGSAVELPFVYRTDEEGNLNLLDNLRMGANLIREVSFPGYIGLFVPFRLTTISQFHFSISASEIASWCSFSSMTNHLFLQSLPIIGQPSHTWRNSRSTR</sequence>
<dbReference type="GO" id="GO:0005737">
    <property type="term" value="C:cytoplasm"/>
    <property type="evidence" value="ECO:0007669"/>
    <property type="project" value="TreeGrafter"/>
</dbReference>
<organism evidence="3 4">
    <name type="scientific">Exophiala mesophila</name>
    <name type="common">Black yeast-like fungus</name>
    <dbReference type="NCBI Taxonomy" id="212818"/>
    <lineage>
        <taxon>Eukaryota</taxon>
        <taxon>Fungi</taxon>
        <taxon>Dikarya</taxon>
        <taxon>Ascomycota</taxon>
        <taxon>Pezizomycotina</taxon>
        <taxon>Eurotiomycetes</taxon>
        <taxon>Chaetothyriomycetidae</taxon>
        <taxon>Chaetothyriales</taxon>
        <taxon>Herpotrichiellaceae</taxon>
        <taxon>Exophiala</taxon>
    </lineage>
</organism>
<evidence type="ECO:0000259" key="2">
    <source>
        <dbReference type="Pfam" id="PF00656"/>
    </source>
</evidence>
<dbReference type="EMBL" id="KN847521">
    <property type="protein sequence ID" value="KIV95159.1"/>
    <property type="molecule type" value="Genomic_DNA"/>
</dbReference>
<dbReference type="PANTHER" id="PTHR48104">
    <property type="entry name" value="METACASPASE-4"/>
    <property type="match status" value="1"/>
</dbReference>
<dbReference type="Gene3D" id="3.40.50.12660">
    <property type="match status" value="1"/>
</dbReference>
<reference evidence="3 4" key="1">
    <citation type="submission" date="2015-01" db="EMBL/GenBank/DDBJ databases">
        <title>The Genome Sequence of Exophiala mesophila CBS40295.</title>
        <authorList>
            <consortium name="The Broad Institute Genomics Platform"/>
            <person name="Cuomo C."/>
            <person name="de Hoog S."/>
            <person name="Gorbushina A."/>
            <person name="Stielow B."/>
            <person name="Teixiera M."/>
            <person name="Abouelleil A."/>
            <person name="Chapman S.B."/>
            <person name="Priest M."/>
            <person name="Young S.K."/>
            <person name="Wortman J."/>
            <person name="Nusbaum C."/>
            <person name="Birren B."/>
        </authorList>
    </citation>
    <scope>NUCLEOTIDE SEQUENCE [LARGE SCALE GENOMIC DNA]</scope>
    <source>
        <strain evidence="3 4">CBS 40295</strain>
    </source>
</reference>
<evidence type="ECO:0000313" key="4">
    <source>
        <dbReference type="Proteomes" id="UP000054302"/>
    </source>
</evidence>
<protein>
    <recommendedName>
        <fullName evidence="2">Peptidase C14 caspase domain-containing protein</fullName>
    </recommendedName>
</protein>
<dbReference type="PANTHER" id="PTHR48104:SF30">
    <property type="entry name" value="METACASPASE-1"/>
    <property type="match status" value="1"/>
</dbReference>
<evidence type="ECO:0000256" key="1">
    <source>
        <dbReference type="ARBA" id="ARBA00009005"/>
    </source>
</evidence>
<feature type="domain" description="Peptidase C14 caspase" evidence="2">
    <location>
        <begin position="4"/>
        <end position="158"/>
    </location>
</feature>
<dbReference type="HOGENOM" id="CLU_1138017_0_0_1"/>
<dbReference type="RefSeq" id="XP_016226733.1">
    <property type="nucleotide sequence ID" value="XM_016367215.1"/>
</dbReference>
<accession>A0A0D1ZMG5</accession>
<name>A0A0D1ZMG5_EXOME</name>
<keyword evidence="4" id="KW-1185">Reference proteome</keyword>
<comment type="similarity">
    <text evidence="1">Belongs to the peptidase C14B family.</text>
</comment>
<dbReference type="GO" id="GO:0004197">
    <property type="term" value="F:cysteine-type endopeptidase activity"/>
    <property type="evidence" value="ECO:0007669"/>
    <property type="project" value="InterPro"/>
</dbReference>
<evidence type="ECO:0000313" key="3">
    <source>
        <dbReference type="EMBL" id="KIV95159.1"/>
    </source>
</evidence>
<dbReference type="OrthoDB" id="3223806at2759"/>
<dbReference type="Pfam" id="PF00656">
    <property type="entry name" value="Peptidase_C14"/>
    <property type="match status" value="1"/>
</dbReference>
<dbReference type="GO" id="GO:0006508">
    <property type="term" value="P:proteolysis"/>
    <property type="evidence" value="ECO:0007669"/>
    <property type="project" value="InterPro"/>
</dbReference>
<dbReference type="GeneID" id="27320685"/>
<dbReference type="Proteomes" id="UP000054302">
    <property type="component" value="Unassembled WGS sequence"/>
</dbReference>
<dbReference type="VEuPathDB" id="FungiDB:PV10_02840"/>